<feature type="compositionally biased region" description="Basic and acidic residues" evidence="1">
    <location>
        <begin position="4193"/>
        <end position="4204"/>
    </location>
</feature>
<dbReference type="RefSeq" id="WP_282024603.1">
    <property type="nucleotide sequence ID" value="NZ_CAMXCH010000004.1"/>
</dbReference>
<reference evidence="4" key="1">
    <citation type="submission" date="2022-10" db="EMBL/GenBank/DDBJ databases">
        <authorList>
            <person name="Botero Cardona J."/>
        </authorList>
    </citation>
    <scope>NUCLEOTIDE SEQUENCE</scope>
    <source>
        <strain evidence="4">R-83534</strain>
    </source>
</reference>
<feature type="region of interest" description="Disordered" evidence="1">
    <location>
        <begin position="3012"/>
        <end position="3080"/>
    </location>
</feature>
<gene>
    <name evidence="4" type="ORF">R83534S58_LOCUS1984</name>
</gene>
<dbReference type="Pfam" id="PF13332">
    <property type="entry name" value="Fil_haemagg_2"/>
    <property type="match status" value="3"/>
</dbReference>
<feature type="compositionally biased region" description="Polar residues" evidence="1">
    <location>
        <begin position="4181"/>
        <end position="4192"/>
    </location>
</feature>
<organism evidence="4 5">
    <name type="scientific">Commensalibacter papalotli</name>
    <name type="common">ex Botero et al. 2024</name>
    <dbReference type="NCBI Taxonomy" id="2972766"/>
    <lineage>
        <taxon>Bacteria</taxon>
        <taxon>Pseudomonadati</taxon>
        <taxon>Pseudomonadota</taxon>
        <taxon>Alphaproteobacteria</taxon>
        <taxon>Acetobacterales</taxon>
        <taxon>Acetobacteraceae</taxon>
    </lineage>
</organism>
<keyword evidence="2" id="KW-0732">Signal</keyword>
<evidence type="ECO:0000256" key="2">
    <source>
        <dbReference type="SAM" id="SignalP"/>
    </source>
</evidence>
<feature type="compositionally biased region" description="Low complexity" evidence="1">
    <location>
        <begin position="3016"/>
        <end position="3034"/>
    </location>
</feature>
<evidence type="ECO:0000259" key="3">
    <source>
        <dbReference type="SMART" id="SM00912"/>
    </source>
</evidence>
<feature type="region of interest" description="Disordered" evidence="1">
    <location>
        <begin position="4145"/>
        <end position="4206"/>
    </location>
</feature>
<feature type="region of interest" description="Disordered" evidence="1">
    <location>
        <begin position="4249"/>
        <end position="4279"/>
    </location>
</feature>
<comment type="caution">
    <text evidence="4">The sequence shown here is derived from an EMBL/GenBank/DDBJ whole genome shotgun (WGS) entry which is preliminary data.</text>
</comment>
<feature type="compositionally biased region" description="Polar residues" evidence="1">
    <location>
        <begin position="2903"/>
        <end position="2913"/>
    </location>
</feature>
<dbReference type="Gene3D" id="2.160.20.10">
    <property type="entry name" value="Single-stranded right-handed beta-helix, Pectin lyase-like"/>
    <property type="match status" value="1"/>
</dbReference>
<feature type="compositionally biased region" description="Polar residues" evidence="1">
    <location>
        <begin position="4161"/>
        <end position="4173"/>
    </location>
</feature>
<accession>A0ABN8WGN7</accession>
<feature type="compositionally biased region" description="Basic and acidic residues" evidence="1">
    <location>
        <begin position="4256"/>
        <end position="4279"/>
    </location>
</feature>
<dbReference type="EMBL" id="CAMXCH010000004">
    <property type="protein sequence ID" value="CAI3955581.1"/>
    <property type="molecule type" value="Genomic_DNA"/>
</dbReference>
<dbReference type="InterPro" id="IPR025157">
    <property type="entry name" value="Hemagglutinin_rpt"/>
</dbReference>
<feature type="signal peptide" evidence="2">
    <location>
        <begin position="1"/>
        <end position="42"/>
    </location>
</feature>
<dbReference type="Proteomes" id="UP001154272">
    <property type="component" value="Unassembled WGS sequence"/>
</dbReference>
<dbReference type="InterPro" id="IPR012334">
    <property type="entry name" value="Pectin_lyas_fold"/>
</dbReference>
<feature type="compositionally biased region" description="Polar residues" evidence="1">
    <location>
        <begin position="3517"/>
        <end position="3536"/>
    </location>
</feature>
<name>A0ABN8WGN7_9PROT</name>
<dbReference type="InterPro" id="IPR008638">
    <property type="entry name" value="FhaB/CdiA-like_TPS"/>
</dbReference>
<feature type="chain" id="PRO_5046570798" evidence="2">
    <location>
        <begin position="43"/>
        <end position="4279"/>
    </location>
</feature>
<evidence type="ECO:0000313" key="4">
    <source>
        <dbReference type="EMBL" id="CAI3955581.1"/>
    </source>
</evidence>
<feature type="compositionally biased region" description="Polar residues" evidence="1">
    <location>
        <begin position="3063"/>
        <end position="3080"/>
    </location>
</feature>
<dbReference type="SMART" id="SM00912">
    <property type="entry name" value="Haemagg_act"/>
    <property type="match status" value="1"/>
</dbReference>
<evidence type="ECO:0000256" key="1">
    <source>
        <dbReference type="SAM" id="MobiDB-lite"/>
    </source>
</evidence>
<dbReference type="InterPro" id="IPR011050">
    <property type="entry name" value="Pectin_lyase_fold/virulence"/>
</dbReference>
<protein>
    <submittedName>
        <fullName evidence="4">Autotransporter translocation and assembly protein TamB (TamB) (PDB:5VTG)</fullName>
    </submittedName>
</protein>
<feature type="region of interest" description="Disordered" evidence="1">
    <location>
        <begin position="3516"/>
        <end position="3536"/>
    </location>
</feature>
<feature type="compositionally biased region" description="Low complexity" evidence="1">
    <location>
        <begin position="3042"/>
        <end position="3057"/>
    </location>
</feature>
<keyword evidence="5" id="KW-1185">Reference proteome</keyword>
<dbReference type="SUPFAM" id="SSF51126">
    <property type="entry name" value="Pectin lyase-like"/>
    <property type="match status" value="1"/>
</dbReference>
<dbReference type="InterPro" id="IPR006626">
    <property type="entry name" value="PbH1"/>
</dbReference>
<evidence type="ECO:0000313" key="5">
    <source>
        <dbReference type="Proteomes" id="UP001154272"/>
    </source>
</evidence>
<proteinExistence type="predicted"/>
<dbReference type="SMART" id="SM00710">
    <property type="entry name" value="PbH1"/>
    <property type="match status" value="8"/>
</dbReference>
<sequence>MSEKKFSSIYFDKSVVYKRVKGFMTASLFLAGNLVSTLPVMAAPKPSANIVVDTAPPVNQRPTVDITHNGIDQVNIVHPNDAGVSHNKFNQYNVNEQGQILNNSPTITNTKLAGQITGNPHLKDGKTAHTIINEVTGYSPTKLLGYTEVAGRQAAVIIANPNGITCAGCGFINTSRASLATGKPNLDANGNLQSITVGGGEVGFDGAGGNFAEVPVLDIISRKVRINAPVNGQDIRIVAGRNTYNYADGTATPLASDGTQAPEFAIETSALGGMTGNHIQMLVNEKGAGVRVDGRMASTAGDMQLTADGKLVIAGELSAQNNLNARVDVIENTGTIGANNGINLQGRSLTNSGKIIAKGQQNSNITMSDTLDNSGSIEGQSGLQLSAQKINNRQSAYLHAQKDLSLTGQNLTNNGQISSDTGVLNADINGAITNNNGVIAANNSIVLKASGDIDNSSGQIGVNQGGSITLQSNSFNNQNGLVQTNTGLISLNSYSLNNNNGSIVTNNAPITINAPQIILNNNGQIGAEQSGNISLTTQNNLQNTNGKISTGAGTIFIQSNRLTNNSGKIFSGTDTSYGDLTLRTGDVENSGGVIQATKGAVDATIGNYTDTNGGLIYAGTALQIKASGDMSIANAIQGEQGLSLSAGSLTLSNAQASLSSLSGNGTVTLVNALVNAGNIFVNQGWLAMTAGSVSNNNGQINTDAGALSITANKGGIDNHSGHILTKNDAVTLIASGGIDNSSGQIGSQGNGNITLQSGDLNNQNGLIRTSVGDVSLTIGALNNSSGSILTTSGNMGVHAFQGINNNSGQIGTQQGGNVTITANGDINNSQGQLVTPSGFLTITGNTFDNSSGKVGSNNGNVDIHSNRLINSSGVILAGTDKNAGDLTLINGDVENSNGTIQSTNGSVNATIGSYTDTNKGVIYAGKDLTLNASGDVFIANAIQSEGQFNLQANSLTIANKDASINSLNGNGSLTIINDLINNGSISFSKGSLALDVGSFSNNGTFDIGFGGLNFNIKGDFSNKNGSLIADASDVTITAKGSVDNTNGQIGVKNNGNVTINSQNLLNQGGLIRTSSGDVLLKVTNLYNQQGSVLTNNGQINIQALQGIANNLGKIGIQTLGNLTITAQGDIDNTQGQFVTPDGFVNISGNKLDNSNGQIGALTKGAITLSLQNALQNNQGKIITPLGAINITSGAFTNTNGQVITSSGDLTLTSGDIENSGGVIQATKGLVDARIGSYADTNGGLIYAGKSLTINASGDMSIANALQGQQGLSLSAGSLTLSNAEASLSGLSGNGTVTLVNALINAGNIFVNQGALTIIAGSVENNGQINTNAGALSITANKGGIDNHSGRILTKNDAINLKATGNLDNSSGQIGSQKDGNVTLQSGDLNNQQGLTRTGVGNIGLTVGSLNNNQGSILTTQGNMQINASQGISNNSGQIGTQASGNVTIIADGDINNLQGQFVTPVGLLKITGNNLDNSSGQIGSNNGTVEIQSGHLINNSGTIIAGANNNLGDLTLTSGDIENSGGTIQSTNGSVNATIGNYTDTDKGVLYAGKDLTLNASGDVSIANALQSQGLFTLQANSLNVANKDASISSLNNSVSLTIANALINQGSIYTSNGGLTLTEGSLENTGSLYGKNMIALSIGQAIQNKGIFANNVLTGGMIQSDGDISLTASTVENTGFIQSLHGINLRIAGDIQNQSFGENSGVIQSGNGKQIQITAQNLQNNNGQILSDADLNITTENMLANSGYLQANTVINLTTPNLNNNGGSILALGGDLTIGVSQPTAIDNTNGKIQSNGNIILNGSSYQSSELSYLTAQQQLQANFSGDVVNNGQMVAGSDLILTADTLSNGIQGLVYSNNGNVALTTLGQNGLFNYGNIQAIGNNSQLSINASTLTNQGVILSKNGAVLNASQQINNQRNQNIFGQIITQGGDLSINAPVVNNDGLMISPANLTVTTQTLANTGYVSADNLLTVTSSNSIANSAAAFGLNFNGTPLVSGSLIGGTVQLLAPDIQNQNGWIQGNNGLTLTANSITNSQKGVMLSTNGDVTLQGIGSTEGNIAPVASVVNNNSNIQAYNRLWIATQNLDNTNGVLSSDSGNIRLDQGSSGAALQSFNNAGGTLQSSKDLTLNFSQLDSAEGSKILAKGLLTLTIGSDFTNNGTLWGGQGLNLTLASLVNSAGSIIGADNNNVTINAQNGNITNYGVIKNLDTNTGNITIHAQNLTNDAQNIKDGNGSILSNSNIDLQLSGQLTNQNGGEITAYNAGNIHFTGSGFDNAGLLLAGGTITGNSSGDINNRASGYIYGSQGVSLTSNTQITNNAQGQMGINTGVLSLTAPTLSFAQGGQVITNNGNMVLNASSSMSNHGWLQSMGDIQITTPILNNTSVDSNNIDAAIVSMHGAMTIQSDQNGNGLTLLNNNNGILQSAGNLTIYTKELQSQNGKILTYDALGKGNLGDIILFANAQNIALSTLNLSNEGIIQSSRDMSMTAQSSGLSSTGSIFAAHILNATIEGDLKNSQLSFSSLGGGQNPAANLIVHGDYEINQDGGVTSLGDLNVTANDITNNGVLLASNNMGIITGNLTNNIKGLISSTNNLTITASGNIDNFGVLQADQGSMVITATGDVKNTGGLIRTQSANSDIILTANSFENKYSGTLSTETVNTTTVYQAAINGPDGPYAGLSNTEFTQQYMNITGIEGWVLNEYYYASNVKILQINAPTGMYTADGKPASGFFYFALSNGLGNKNSRVEIRGKGDQDVLHGTSAIISAGRDLKVTTTGAIINDISHIEAGRNMDLKGASLTNHGLQSSVTYTIGCFNNDFCRMGFSKDASNNPNPPYVRPPNTNMDGHSMNPTFYVWGSNSVNNGLGSTIVAGGNLIGQFSGEVNNTTIIQGASKDDFVTDNRPLPSGQNLTTTNGENGKGGLTGPGNSDLSSNGSDTNSITGQDNNLGYSGVTNPQGVDPGLHVTLPGFNGSGSASVNDILSSLTGGQALFRPNPNVSGSNSNLNGITGGGITGGGANSGNSTGSSNVSSNPNVTINGSPSVQSPTNPGNTVNNNTGNTVSIGDITAQNPTQPNVNTSSVQSGSNYLIETRPQYTSVNEFYGSQYLLNHLSINGSYMFLGDAGFDTQYIQQQYIQATGQSYPGGTYMTASDAMKTMLDNAANQKDRLGLQFGTALTAEQQSKLDEDIVWYVPQVVDGQTVLVPQLYLSPKTDILAGAAIKGKNVNITAGSINNSGLMQGTNSIALTATNGDISNIGGTIKGGNISLNAQNGSVINSDTVNNYLVNGGTGSYLGSQGQILASGTLGIQASDSITTHGGTIQSGSDLAMKAGTINIGSMELNAAASSVTHASDGTLSFVGNQTKNYGTTITAGGNASLQSTAGDLSFSGSSLNAGGNVSLSSAGNIALNAVTDSGFSDVKGHKSGAFNSSSFENKNAYTNDVGSFVTAGGQLDAVAKKDVSISGGLAATNDVNIIAKEGGITENALTSTSDSYTYHHTKKTGFFGNEAGLSAQVGTKKVTDKNSASSVTHTSSTIASTGGNVNMSADNGDININGSNVLAKQDINMAGNNINFNTVTNTTSGDKLHKDSFTGLTVAASGLLSNAAQTGFSTANATDSNTAILNGANLGYAGLNAGMGKAGLLGANGGNVVDYGLMGAAATIGHESNKSHTITQTMTDVGSTVTAGGKVNINAKNDINATGSNISGNDVIFNAGGDINLNAGYKTTESKSTSSSNKFGVGATTSLGATGGSFGLTGNVSFGFGNSKSSSKTAIDTVVNGTNSVVMNNHNGDLNINGAQITNKNADGTISDGSIAINTGNLNITTPQNTNKFDSDQFNVGVSASTPIGSGFGWSKGDAPQVPYSNGSPFGLYQNMHNDYQATEQTMSGISAGKGGVNINVSGTTTLTGGSITSAADSDKNQITTGSLVANSLDNHSEWSGLNIKGTETISNKHGINAIGTQNGQEVMGIPGNVLGTAATGFTGNSVSHDEHSVTSSVIGGNITINSGSTTGIVSRDPNAANGYIKDQFNAAEINSNFALQNKATEVMNNYANLGINTVVTANNNAEKKQKDDLHTTINTATQGDKDLNSSLNSAVDHNDDFSLVNKNNASALAGGLSAIGGAIIGGGNVGTTTAGVAGGLAGNAIYNNAFPTDRPLGKDKNPLDPKSPNYNHGETNTTINKGLAQDYTPDSSSQQQAQNTHDKNKPSRYDDQTDLNKLGSSIIKDGIIGGMGAIAGILTGGNIAIDTATGGLTGLTMKPPALKKKEDPKAKAADKKNTPAQIGDKK</sequence>
<feature type="compositionally biased region" description="Polar residues" evidence="1">
    <location>
        <begin position="2922"/>
        <end position="2953"/>
    </location>
</feature>
<feature type="region of interest" description="Disordered" evidence="1">
    <location>
        <begin position="2891"/>
        <end position="2956"/>
    </location>
</feature>
<feature type="domain" description="Filamentous haemagglutinin FhaB/tRNA nuclease CdiA-like TPS" evidence="3">
    <location>
        <begin position="68"/>
        <end position="189"/>
    </location>
</feature>